<dbReference type="AlphaFoldDB" id="A0A9P1N768"/>
<name>A0A9P1N768_9PELO</name>
<dbReference type="InterPro" id="IPR045860">
    <property type="entry name" value="Snake_toxin-like_sf"/>
</dbReference>
<sequence>MLLKIFVTLMFVAKVFSLQCYFDAKVDSLKLNVQDGIDNCESDDSYCIKLENVNGVYAKGCAKTAEKLTLNSLQVTCDSEGCSETGNMCCCKGNKCNSSMGVSNFLSFFVVIAAFCGLKL</sequence>
<proteinExistence type="predicted"/>
<dbReference type="Proteomes" id="UP001152747">
    <property type="component" value="Unassembled WGS sequence"/>
</dbReference>
<feature type="signal peptide" evidence="1">
    <location>
        <begin position="1"/>
        <end position="17"/>
    </location>
</feature>
<dbReference type="SUPFAM" id="SSF57302">
    <property type="entry name" value="Snake toxin-like"/>
    <property type="match status" value="1"/>
</dbReference>
<comment type="caution">
    <text evidence="2">The sequence shown here is derived from an EMBL/GenBank/DDBJ whole genome shotgun (WGS) entry which is preliminary data.</text>
</comment>
<evidence type="ECO:0008006" key="4">
    <source>
        <dbReference type="Google" id="ProtNLM"/>
    </source>
</evidence>
<evidence type="ECO:0000256" key="1">
    <source>
        <dbReference type="SAM" id="SignalP"/>
    </source>
</evidence>
<feature type="chain" id="PRO_5040123099" description="UPAR/Ly6 domain-containing protein" evidence="1">
    <location>
        <begin position="18"/>
        <end position="120"/>
    </location>
</feature>
<gene>
    <name evidence="2" type="ORF">CAMP_LOCUS16352</name>
</gene>
<reference evidence="2" key="1">
    <citation type="submission" date="2022-11" db="EMBL/GenBank/DDBJ databases">
        <authorList>
            <person name="Kikuchi T."/>
        </authorList>
    </citation>
    <scope>NUCLEOTIDE SEQUENCE</scope>
    <source>
        <strain evidence="2">PS1010</strain>
    </source>
</reference>
<accession>A0A9P1N768</accession>
<evidence type="ECO:0000313" key="2">
    <source>
        <dbReference type="EMBL" id="CAI5453715.1"/>
    </source>
</evidence>
<evidence type="ECO:0000313" key="3">
    <source>
        <dbReference type="Proteomes" id="UP001152747"/>
    </source>
</evidence>
<protein>
    <recommendedName>
        <fullName evidence="4">UPAR/Ly6 domain-containing protein</fullName>
    </recommendedName>
</protein>
<dbReference type="OrthoDB" id="5856503at2759"/>
<dbReference type="EMBL" id="CANHGI010000005">
    <property type="protein sequence ID" value="CAI5453715.1"/>
    <property type="molecule type" value="Genomic_DNA"/>
</dbReference>
<keyword evidence="3" id="KW-1185">Reference proteome</keyword>
<organism evidence="2 3">
    <name type="scientific">Caenorhabditis angaria</name>
    <dbReference type="NCBI Taxonomy" id="860376"/>
    <lineage>
        <taxon>Eukaryota</taxon>
        <taxon>Metazoa</taxon>
        <taxon>Ecdysozoa</taxon>
        <taxon>Nematoda</taxon>
        <taxon>Chromadorea</taxon>
        <taxon>Rhabditida</taxon>
        <taxon>Rhabditina</taxon>
        <taxon>Rhabditomorpha</taxon>
        <taxon>Rhabditoidea</taxon>
        <taxon>Rhabditidae</taxon>
        <taxon>Peloderinae</taxon>
        <taxon>Caenorhabditis</taxon>
    </lineage>
</organism>
<keyword evidence="1" id="KW-0732">Signal</keyword>